<dbReference type="PANTHER" id="PTHR33420">
    <property type="entry name" value="FIMBRIAL SUBUNIT ELFA-RELATED"/>
    <property type="match status" value="1"/>
</dbReference>
<evidence type="ECO:0000313" key="4">
    <source>
        <dbReference type="Proteomes" id="UP000510862"/>
    </source>
</evidence>
<proteinExistence type="predicted"/>
<evidence type="ECO:0000256" key="1">
    <source>
        <dbReference type="SAM" id="SignalP"/>
    </source>
</evidence>
<feature type="domain" description="Fimbrial-type adhesion" evidence="2">
    <location>
        <begin position="28"/>
        <end position="186"/>
    </location>
</feature>
<dbReference type="InterPro" id="IPR008966">
    <property type="entry name" value="Adhesion_dom_sf"/>
</dbReference>
<organism evidence="3 4">
    <name type="scientific">Escherichia marmotae</name>
    <dbReference type="NCBI Taxonomy" id="1499973"/>
    <lineage>
        <taxon>Bacteria</taxon>
        <taxon>Pseudomonadati</taxon>
        <taxon>Pseudomonadota</taxon>
        <taxon>Gammaproteobacteria</taxon>
        <taxon>Enterobacterales</taxon>
        <taxon>Enterobacteriaceae</taxon>
        <taxon>Escherichia</taxon>
    </lineage>
</organism>
<dbReference type="PANTHER" id="PTHR33420:SF33">
    <property type="entry name" value="MINOR FIMBRIAL SUBUNIT"/>
    <property type="match status" value="1"/>
</dbReference>
<dbReference type="Proteomes" id="UP000510862">
    <property type="component" value="Chromosome"/>
</dbReference>
<dbReference type="InterPro" id="IPR000259">
    <property type="entry name" value="Adhesion_dom_fimbrial"/>
</dbReference>
<accession>A0A7L5X6C3</accession>
<gene>
    <name evidence="3" type="ORF">HV018_03710</name>
</gene>
<dbReference type="RefSeq" id="WP_181237201.1">
    <property type="nucleotide sequence ID" value="NZ_CP058207.1"/>
</dbReference>
<sequence length="187" mass="19944">MTRKNIPLALAVLTLSASALAIDVDVKFRADIIQPTCDIKLEGTGTSKTGTDAYKLVIPDIRLDQLRAKSAETIGLFTLKTENCTGSPSKIVSTIMAEKKTGVAGMNLAIPLSTGAGLTGSIGVGFRRASTSTDTFFKVQNDENITWTANEITKDGLKLAAVMRETQADKGTIGDFSAKVTFNFTYE</sequence>
<feature type="chain" id="PRO_5029758411" evidence="1">
    <location>
        <begin position="22"/>
        <end position="187"/>
    </location>
</feature>
<keyword evidence="1" id="KW-0732">Signal</keyword>
<name>A0A7L5X6C3_9ESCH</name>
<dbReference type="InterPro" id="IPR036937">
    <property type="entry name" value="Adhesion_dom_fimbrial_sf"/>
</dbReference>
<dbReference type="InterPro" id="IPR050263">
    <property type="entry name" value="Bact_Fimbrial_Adh_Pro"/>
</dbReference>
<evidence type="ECO:0000259" key="2">
    <source>
        <dbReference type="Pfam" id="PF00419"/>
    </source>
</evidence>
<dbReference type="Gene3D" id="2.60.40.1090">
    <property type="entry name" value="Fimbrial-type adhesion domain"/>
    <property type="match status" value="1"/>
</dbReference>
<dbReference type="EMBL" id="CP058207">
    <property type="protein sequence ID" value="QLP25851.1"/>
    <property type="molecule type" value="Genomic_DNA"/>
</dbReference>
<feature type="signal peptide" evidence="1">
    <location>
        <begin position="1"/>
        <end position="21"/>
    </location>
</feature>
<dbReference type="GO" id="GO:0009289">
    <property type="term" value="C:pilus"/>
    <property type="evidence" value="ECO:0007669"/>
    <property type="project" value="InterPro"/>
</dbReference>
<dbReference type="Pfam" id="PF00419">
    <property type="entry name" value="Fimbrial"/>
    <property type="match status" value="1"/>
</dbReference>
<evidence type="ECO:0000313" key="3">
    <source>
        <dbReference type="EMBL" id="QLP25851.1"/>
    </source>
</evidence>
<dbReference type="SUPFAM" id="SSF49401">
    <property type="entry name" value="Bacterial adhesins"/>
    <property type="match status" value="1"/>
</dbReference>
<dbReference type="GO" id="GO:0043709">
    <property type="term" value="P:cell adhesion involved in single-species biofilm formation"/>
    <property type="evidence" value="ECO:0007669"/>
    <property type="project" value="TreeGrafter"/>
</dbReference>
<reference evidence="3 4" key="1">
    <citation type="submission" date="2020-06" db="EMBL/GenBank/DDBJ databases">
        <title>REHAB project genomes.</title>
        <authorList>
            <person name="Shaw L.P."/>
        </authorList>
    </citation>
    <scope>NUCLEOTIDE SEQUENCE [LARGE SCALE GENOMIC DNA]</scope>
    <source>
        <strain evidence="3 4">RHB42-C09</strain>
    </source>
</reference>
<dbReference type="AlphaFoldDB" id="A0A7L5X6C3"/>
<protein>
    <submittedName>
        <fullName evidence="3">Fimbrial protein</fullName>
    </submittedName>
</protein>